<dbReference type="KEGG" id="samy:DB32_006957"/>
<dbReference type="Proteomes" id="UP000034883">
    <property type="component" value="Chromosome"/>
</dbReference>
<dbReference type="EMBL" id="CP011125">
    <property type="protein sequence ID" value="AKF09808.1"/>
    <property type="molecule type" value="Genomic_DNA"/>
</dbReference>
<reference evidence="3 4" key="1">
    <citation type="submission" date="2015-03" db="EMBL/GenBank/DDBJ databases">
        <title>Genome assembly of Sandaracinus amylolyticus DSM 53668.</title>
        <authorList>
            <person name="Sharma G."/>
            <person name="Subramanian S."/>
        </authorList>
    </citation>
    <scope>NUCLEOTIDE SEQUENCE [LARGE SCALE GENOMIC DNA]</scope>
    <source>
        <strain evidence="3 4">DSM 53668</strain>
    </source>
</reference>
<dbReference type="AlphaFoldDB" id="A0A0F6W885"/>
<keyword evidence="4" id="KW-1185">Reference proteome</keyword>
<evidence type="ECO:0000313" key="3">
    <source>
        <dbReference type="EMBL" id="AKF09808.1"/>
    </source>
</evidence>
<evidence type="ECO:0000256" key="1">
    <source>
        <dbReference type="SAM" id="MobiDB-lite"/>
    </source>
</evidence>
<keyword evidence="2" id="KW-0812">Transmembrane</keyword>
<protein>
    <submittedName>
        <fullName evidence="3">Uncharacterized protein</fullName>
    </submittedName>
</protein>
<dbReference type="STRING" id="927083.DB32_006957"/>
<feature type="transmembrane region" description="Helical" evidence="2">
    <location>
        <begin position="36"/>
        <end position="60"/>
    </location>
</feature>
<keyword evidence="2" id="KW-1133">Transmembrane helix</keyword>
<feature type="transmembrane region" description="Helical" evidence="2">
    <location>
        <begin position="110"/>
        <end position="129"/>
    </location>
</feature>
<evidence type="ECO:0000313" key="4">
    <source>
        <dbReference type="Proteomes" id="UP000034883"/>
    </source>
</evidence>
<accession>A0A0F6W885</accession>
<name>A0A0F6W885_9BACT</name>
<sequence length="179" mass="17961">MLKRLVVGLLKGLVLGAAIGAGIQYGLHSATGGPLLVTSGGLLGYLLAMGTSGTTGVFAGKPPWREGAWIEALLKGLVGVGIGALLYWLGSAYGAVQLPFPGVGSAAWTALPVIFLPAIAGVYGSLVELDNSDDGGAKKGSGGGKGETRGPRARVAVDDDDALGATEHAASTRPARRRI</sequence>
<proteinExistence type="predicted"/>
<keyword evidence="2" id="KW-0472">Membrane</keyword>
<feature type="transmembrane region" description="Helical" evidence="2">
    <location>
        <begin position="72"/>
        <end position="90"/>
    </location>
</feature>
<gene>
    <name evidence="3" type="ORF">DB32_006957</name>
</gene>
<organism evidence="3 4">
    <name type="scientific">Sandaracinus amylolyticus</name>
    <dbReference type="NCBI Taxonomy" id="927083"/>
    <lineage>
        <taxon>Bacteria</taxon>
        <taxon>Pseudomonadati</taxon>
        <taxon>Myxococcota</taxon>
        <taxon>Polyangia</taxon>
        <taxon>Polyangiales</taxon>
        <taxon>Sandaracinaceae</taxon>
        <taxon>Sandaracinus</taxon>
    </lineage>
</organism>
<dbReference type="RefSeq" id="WP_053236820.1">
    <property type="nucleotide sequence ID" value="NZ_CP011125.1"/>
</dbReference>
<feature type="region of interest" description="Disordered" evidence="1">
    <location>
        <begin position="134"/>
        <end position="179"/>
    </location>
</feature>
<evidence type="ECO:0000256" key="2">
    <source>
        <dbReference type="SAM" id="Phobius"/>
    </source>
</evidence>